<dbReference type="Proteomes" id="UP000601789">
    <property type="component" value="Unassembled WGS sequence"/>
</dbReference>
<keyword evidence="1" id="KW-0812">Transmembrane</keyword>
<keyword evidence="1" id="KW-0472">Membrane</keyword>
<evidence type="ECO:0000313" key="2">
    <source>
        <dbReference type="EMBL" id="MBI1621158.1"/>
    </source>
</evidence>
<feature type="transmembrane region" description="Helical" evidence="1">
    <location>
        <begin position="20"/>
        <end position="43"/>
    </location>
</feature>
<keyword evidence="1" id="KW-1133">Transmembrane helix</keyword>
<evidence type="ECO:0000313" key="3">
    <source>
        <dbReference type="Proteomes" id="UP000601789"/>
    </source>
</evidence>
<feature type="transmembrane region" description="Helical" evidence="1">
    <location>
        <begin position="63"/>
        <end position="87"/>
    </location>
</feature>
<sequence length="93" mass="9889">MRKPKLTPEAAREDHRQMLIQLALNAAGGALIGVLAAVAIIWLDIAGLGTRIGRASNPIIPALLLIIPFASVFGGVVAASFIISLPYKKKFRD</sequence>
<accession>A0ABS0SFF1</accession>
<dbReference type="RefSeq" id="WP_198476560.1">
    <property type="nucleotide sequence ID" value="NZ_JADGMQ010000006.1"/>
</dbReference>
<evidence type="ECO:0000256" key="1">
    <source>
        <dbReference type="SAM" id="Phobius"/>
    </source>
</evidence>
<gene>
    <name evidence="2" type="ORF">IOD40_10840</name>
</gene>
<protein>
    <submittedName>
        <fullName evidence="2">Uncharacterized protein</fullName>
    </submittedName>
</protein>
<name>A0ABS0SFF1_9HYPH</name>
<reference evidence="2 3" key="1">
    <citation type="submission" date="2020-10" db="EMBL/GenBank/DDBJ databases">
        <title>Aquamicrobium zhengzhouensis sp. nov., a exopolysaccharide producing bacterium isolated from farmland soil.</title>
        <authorList>
            <person name="Wang X."/>
        </authorList>
    </citation>
    <scope>NUCLEOTIDE SEQUENCE [LARGE SCALE GENOMIC DNA]</scope>
    <source>
        <strain evidence="3">cd-1</strain>
    </source>
</reference>
<proteinExistence type="predicted"/>
<comment type="caution">
    <text evidence="2">The sequence shown here is derived from an EMBL/GenBank/DDBJ whole genome shotgun (WGS) entry which is preliminary data.</text>
</comment>
<organism evidence="2 3">
    <name type="scientific">Aquamicrobium zhengzhouense</name>
    <dbReference type="NCBI Taxonomy" id="2781738"/>
    <lineage>
        <taxon>Bacteria</taxon>
        <taxon>Pseudomonadati</taxon>
        <taxon>Pseudomonadota</taxon>
        <taxon>Alphaproteobacteria</taxon>
        <taxon>Hyphomicrobiales</taxon>
        <taxon>Phyllobacteriaceae</taxon>
        <taxon>Aquamicrobium</taxon>
    </lineage>
</organism>
<keyword evidence="3" id="KW-1185">Reference proteome</keyword>
<dbReference type="EMBL" id="JADGMQ010000006">
    <property type="protein sequence ID" value="MBI1621158.1"/>
    <property type="molecule type" value="Genomic_DNA"/>
</dbReference>